<evidence type="ECO:0000313" key="4">
    <source>
        <dbReference type="Proteomes" id="UP000581769"/>
    </source>
</evidence>
<feature type="transmembrane region" description="Helical" evidence="1">
    <location>
        <begin position="112"/>
        <end position="131"/>
    </location>
</feature>
<reference evidence="3 4" key="1">
    <citation type="submission" date="2020-08" db="EMBL/GenBank/DDBJ databases">
        <title>Sequencing the genomes of 1000 actinobacteria strains.</title>
        <authorList>
            <person name="Klenk H.-P."/>
        </authorList>
    </citation>
    <scope>NUCLEOTIDE SEQUENCE [LARGE SCALE GENOMIC DNA]</scope>
    <source>
        <strain evidence="3 4">DSM 45859</strain>
    </source>
</reference>
<dbReference type="EMBL" id="JACHMG010000001">
    <property type="protein sequence ID" value="MBB4689110.1"/>
    <property type="molecule type" value="Genomic_DNA"/>
</dbReference>
<dbReference type="InterPro" id="IPR036259">
    <property type="entry name" value="MFS_trans_sf"/>
</dbReference>
<evidence type="ECO:0000313" key="3">
    <source>
        <dbReference type="EMBL" id="MBB4689110.1"/>
    </source>
</evidence>
<dbReference type="RefSeq" id="WP_184783697.1">
    <property type="nucleotide sequence ID" value="NZ_JACHMG010000001.1"/>
</dbReference>
<feature type="transmembrane region" description="Helical" evidence="1">
    <location>
        <begin position="78"/>
        <end position="100"/>
    </location>
</feature>
<feature type="domain" description="SPW repeat-containing integral membrane" evidence="2">
    <location>
        <begin position="25"/>
        <end position="124"/>
    </location>
</feature>
<accession>A0A840J503</accession>
<feature type="transmembrane region" description="Helical" evidence="1">
    <location>
        <begin position="21"/>
        <end position="45"/>
    </location>
</feature>
<keyword evidence="4" id="KW-1185">Reference proteome</keyword>
<dbReference type="AlphaFoldDB" id="A0A840J503"/>
<keyword evidence="1" id="KW-0812">Transmembrane</keyword>
<dbReference type="Proteomes" id="UP000581769">
    <property type="component" value="Unassembled WGS sequence"/>
</dbReference>
<keyword evidence="1" id="KW-0472">Membrane</keyword>
<organism evidence="3 4">
    <name type="scientific">Amycolatopsis jiangsuensis</name>
    <dbReference type="NCBI Taxonomy" id="1181879"/>
    <lineage>
        <taxon>Bacteria</taxon>
        <taxon>Bacillati</taxon>
        <taxon>Actinomycetota</taxon>
        <taxon>Actinomycetes</taxon>
        <taxon>Pseudonocardiales</taxon>
        <taxon>Pseudonocardiaceae</taxon>
        <taxon>Amycolatopsis</taxon>
    </lineage>
</organism>
<keyword evidence="1" id="KW-1133">Transmembrane helix</keyword>
<proteinExistence type="predicted"/>
<dbReference type="InterPro" id="IPR005530">
    <property type="entry name" value="SPW"/>
</dbReference>
<dbReference type="Pfam" id="PF03779">
    <property type="entry name" value="SPW"/>
    <property type="match status" value="1"/>
</dbReference>
<evidence type="ECO:0000256" key="1">
    <source>
        <dbReference type="SAM" id="Phobius"/>
    </source>
</evidence>
<feature type="transmembrane region" description="Helical" evidence="1">
    <location>
        <begin position="51"/>
        <end position="71"/>
    </location>
</feature>
<comment type="caution">
    <text evidence="3">The sequence shown here is derived from an EMBL/GenBank/DDBJ whole genome shotgun (WGS) entry which is preliminary data.</text>
</comment>
<dbReference type="SUPFAM" id="SSF103473">
    <property type="entry name" value="MFS general substrate transporter"/>
    <property type="match status" value="1"/>
</dbReference>
<name>A0A840J503_9PSEU</name>
<sequence length="143" mass="15370">MKRAVAAGLDPGDRKLRESRLTLGAELLAGAWLIVAAFVFTYAFTLAGDTGFWNTLVCGVVVAAVALIRLVQPDRARLLGVVNVLIAAWLIVSPFAFGYPKEGHRDALRTDSLIVGILLAIVAVISLTVAVRRRRGDFPRSEG</sequence>
<gene>
    <name evidence="3" type="ORF">BJY18_006595</name>
</gene>
<evidence type="ECO:0000259" key="2">
    <source>
        <dbReference type="Pfam" id="PF03779"/>
    </source>
</evidence>
<protein>
    <submittedName>
        <fullName evidence="3">Putative membrane channel-forming protein YqfA (Hemolysin III family)</fullName>
    </submittedName>
</protein>